<accession>A0A4Q4KG65</accession>
<reference evidence="1 2" key="1">
    <citation type="submission" date="2019-02" db="EMBL/GenBank/DDBJ databases">
        <title>Genome sequence of the sea-ice species Brumimicrobium glaciale.</title>
        <authorList>
            <person name="Bowman J.P."/>
        </authorList>
    </citation>
    <scope>NUCLEOTIDE SEQUENCE [LARGE SCALE GENOMIC DNA]</scope>
    <source>
        <strain evidence="1 2">IC156</strain>
    </source>
</reference>
<name>A0A4Q4KG65_9FLAO</name>
<proteinExistence type="predicted"/>
<organism evidence="1 2">
    <name type="scientific">Brumimicrobium glaciale</name>
    <dbReference type="NCBI Taxonomy" id="200475"/>
    <lineage>
        <taxon>Bacteria</taxon>
        <taxon>Pseudomonadati</taxon>
        <taxon>Bacteroidota</taxon>
        <taxon>Flavobacteriia</taxon>
        <taxon>Flavobacteriales</taxon>
        <taxon>Crocinitomicaceae</taxon>
        <taxon>Brumimicrobium</taxon>
    </lineage>
</organism>
<evidence type="ECO:0000313" key="2">
    <source>
        <dbReference type="Proteomes" id="UP000293952"/>
    </source>
</evidence>
<dbReference type="Proteomes" id="UP000293952">
    <property type="component" value="Unassembled WGS sequence"/>
</dbReference>
<comment type="caution">
    <text evidence="1">The sequence shown here is derived from an EMBL/GenBank/DDBJ whole genome shotgun (WGS) entry which is preliminary data.</text>
</comment>
<keyword evidence="2" id="KW-1185">Reference proteome</keyword>
<dbReference type="AlphaFoldDB" id="A0A4Q4KG65"/>
<evidence type="ECO:0000313" key="1">
    <source>
        <dbReference type="EMBL" id="RYM32102.1"/>
    </source>
</evidence>
<protein>
    <submittedName>
        <fullName evidence="1">Uncharacterized protein</fullName>
    </submittedName>
</protein>
<gene>
    <name evidence="1" type="ORF">ERX46_15585</name>
</gene>
<dbReference type="EMBL" id="SETE01000007">
    <property type="protein sequence ID" value="RYM32102.1"/>
    <property type="molecule type" value="Genomic_DNA"/>
</dbReference>
<sequence length="161" mass="19222">MQIESIVTIKKELKHLSKDELLDLCLKLGKFKKENKAFLTYLLFQSDDENAYIESVKTTLDELFEGINSRNYFFMKKTIRKILRQIKIYSKYSSEKSTEVELLLYFCERIEKLRPSIFDNNTLTNLYDRQVAMIEKKISVLHEDLQFDYNQKLESLKGYGY</sequence>
<dbReference type="RefSeq" id="WP_130094791.1">
    <property type="nucleotide sequence ID" value="NZ_SETE01000007.1"/>
</dbReference>
<dbReference type="OrthoDB" id="978748at2"/>